<feature type="region of interest" description="Disordered" evidence="1">
    <location>
        <begin position="273"/>
        <end position="294"/>
    </location>
</feature>
<reference evidence="2 3" key="1">
    <citation type="journal article" date="2018" name="BMC Genomics">
        <title>Genomic evidence for intraspecific hybridization in a clonal and extremely halotolerant yeast.</title>
        <authorList>
            <person name="Gostincar C."/>
            <person name="Stajich J.E."/>
            <person name="Zupancic J."/>
            <person name="Zalar P."/>
            <person name="Gunde-Cimerman N."/>
        </authorList>
    </citation>
    <scope>NUCLEOTIDE SEQUENCE [LARGE SCALE GENOMIC DNA]</scope>
    <source>
        <strain evidence="2 3">EXF-562</strain>
    </source>
</reference>
<feature type="non-terminal residue" evidence="2">
    <location>
        <position position="1"/>
    </location>
</feature>
<evidence type="ECO:0000256" key="1">
    <source>
        <dbReference type="SAM" id="MobiDB-lite"/>
    </source>
</evidence>
<sequence length="464" mass="50851">PAPGKPNPCTPPPSSPPCELRHVNVAKTSRRSNGELKRCLLLQHFFWLLHILSSPLEETLTIVVSAMATTNPANLPGTPVDPAQAQGAQIPLQSFRIPDFPNEARGLKALTLTCDIKVDEYQSLLSQNYTVPALPTGIESLTLELFSLGYPPGFLTELAKKLPNLKSVVVYSQLFAGITDESQKDAVEFFKRLPMLRALHFLDVFAKPGFFKDAAPWLKYNTSETPGEARRGLMFVEVNYTFRHEDEDFMGKIQATELPLLIGPGLISVSFNVSPPEKAEDDEQDPSTLQEAGSKEGVMAFNKTLSADLEDALTGEETYPRGLRALNSTLYTMTLEQLAKTLKTQKNLLVLNATLEVGPGEATKKQLMKALESCKSVEQVEIVANPSLEFFMAVQNPRSGVLAQTFPTEADMQALTKDSCPKLSSFKVSILRTTTFGGVEWEKKEGKWVGGLKEGKGSVTAETS</sequence>
<name>A0A3M7GQI3_HORWE</name>
<protein>
    <submittedName>
        <fullName evidence="2">Uncharacterized protein</fullName>
    </submittedName>
</protein>
<evidence type="ECO:0000313" key="3">
    <source>
        <dbReference type="Proteomes" id="UP000280598"/>
    </source>
</evidence>
<accession>A0A3M7GQI3</accession>
<proteinExistence type="predicted"/>
<dbReference type="AlphaFoldDB" id="A0A3M7GQI3"/>
<dbReference type="Proteomes" id="UP000280598">
    <property type="component" value="Unassembled WGS sequence"/>
</dbReference>
<evidence type="ECO:0000313" key="2">
    <source>
        <dbReference type="EMBL" id="RMZ03406.1"/>
    </source>
</evidence>
<dbReference type="EMBL" id="QWIS01000166">
    <property type="protein sequence ID" value="RMZ03406.1"/>
    <property type="molecule type" value="Genomic_DNA"/>
</dbReference>
<organism evidence="2 3">
    <name type="scientific">Hortaea werneckii</name>
    <name type="common">Black yeast</name>
    <name type="synonym">Cladosporium werneckii</name>
    <dbReference type="NCBI Taxonomy" id="91943"/>
    <lineage>
        <taxon>Eukaryota</taxon>
        <taxon>Fungi</taxon>
        <taxon>Dikarya</taxon>
        <taxon>Ascomycota</taxon>
        <taxon>Pezizomycotina</taxon>
        <taxon>Dothideomycetes</taxon>
        <taxon>Dothideomycetidae</taxon>
        <taxon>Mycosphaerellales</taxon>
        <taxon>Teratosphaeriaceae</taxon>
        <taxon>Hortaea</taxon>
    </lineage>
</organism>
<comment type="caution">
    <text evidence="2">The sequence shown here is derived from an EMBL/GenBank/DDBJ whole genome shotgun (WGS) entry which is preliminary data.</text>
</comment>
<dbReference type="VEuPathDB" id="FungiDB:BTJ68_14403"/>
<gene>
    <name evidence="2" type="ORF">D0860_06814</name>
</gene>